<feature type="transmembrane region" description="Helical" evidence="1">
    <location>
        <begin position="250"/>
        <end position="270"/>
    </location>
</feature>
<evidence type="ECO:0000313" key="2">
    <source>
        <dbReference type="EMBL" id="OGM28038.1"/>
    </source>
</evidence>
<evidence type="ECO:0000256" key="1">
    <source>
        <dbReference type="SAM" id="Phobius"/>
    </source>
</evidence>
<accession>A0A1F7YN62</accession>
<dbReference type="Proteomes" id="UP000178851">
    <property type="component" value="Unassembled WGS sequence"/>
</dbReference>
<keyword evidence="1" id="KW-0812">Transmembrane</keyword>
<reference evidence="2 3" key="1">
    <citation type="journal article" date="2016" name="Nat. Commun.">
        <title>Thousands of microbial genomes shed light on interconnected biogeochemical processes in an aquifer system.</title>
        <authorList>
            <person name="Anantharaman K."/>
            <person name="Brown C.T."/>
            <person name="Hug L.A."/>
            <person name="Sharon I."/>
            <person name="Castelle C.J."/>
            <person name="Probst A.J."/>
            <person name="Thomas B.C."/>
            <person name="Singh A."/>
            <person name="Wilkins M.J."/>
            <person name="Karaoz U."/>
            <person name="Brodie E.L."/>
            <person name="Williams K.H."/>
            <person name="Hubbard S.S."/>
            <person name="Banfield J.F."/>
        </authorList>
    </citation>
    <scope>NUCLEOTIDE SEQUENCE [LARGE SCALE GENOMIC DNA]</scope>
</reference>
<keyword evidence="1" id="KW-1133">Transmembrane helix</keyword>
<protein>
    <submittedName>
        <fullName evidence="2">Uncharacterized protein</fullName>
    </submittedName>
</protein>
<comment type="caution">
    <text evidence="2">The sequence shown here is derived from an EMBL/GenBank/DDBJ whole genome shotgun (WGS) entry which is preliminary data.</text>
</comment>
<name>A0A1F7YN62_9BACT</name>
<feature type="transmembrane region" description="Helical" evidence="1">
    <location>
        <begin position="290"/>
        <end position="311"/>
    </location>
</feature>
<evidence type="ECO:0000313" key="3">
    <source>
        <dbReference type="Proteomes" id="UP000178851"/>
    </source>
</evidence>
<gene>
    <name evidence="2" type="ORF">A2627_00655</name>
</gene>
<organism evidence="2 3">
    <name type="scientific">Candidatus Woesebacteria bacterium RIFCSPHIGHO2_01_FULL_39_28</name>
    <dbReference type="NCBI Taxonomy" id="1802496"/>
    <lineage>
        <taxon>Bacteria</taxon>
        <taxon>Candidatus Woeseibacteriota</taxon>
    </lineage>
</organism>
<keyword evidence="1" id="KW-0472">Membrane</keyword>
<proteinExistence type="predicted"/>
<dbReference type="AlphaFoldDB" id="A0A1F7YN62"/>
<dbReference type="EMBL" id="MGGI01000001">
    <property type="protein sequence ID" value="OGM28038.1"/>
    <property type="molecule type" value="Genomic_DNA"/>
</dbReference>
<sequence length="325" mass="34790">MKKILVFIIFLLLAFGFSRKETFAYSNTCDWPLLDKPSSAYDGYPSFCVGNFNSPQDLRSHRVKFECLDNCGGNLAYIIQSVFGTPQSYSLSGVQDSDMQNINGKYFTCLTGDFDSSIVDAVNYRLNLVSPFCTVSSLGVFLAAPGGAILKVVAGSNFSSLCQNVLGEFKPGISGTLYDSSGNTGCYDYTVLQVSNGTVQLAGSPTPYPTVPPPPLFCDSSNNPTGTLTNRLYTAIGCIPYWSTAQITGFLLKWALGIGGGIAFLMIVYAGFMIMTSRGDPGRLKAGQELLTAAIAATIMMIFSVIILRLIGVDLLGVLKQGSSP</sequence>